<keyword evidence="2" id="KW-0378">Hydrolase</keyword>
<gene>
    <name evidence="5" type="ORF">FTUN_4707</name>
</gene>
<evidence type="ECO:0000256" key="2">
    <source>
        <dbReference type="ARBA" id="ARBA00022801"/>
    </source>
</evidence>
<keyword evidence="1" id="KW-0645">Protease</keyword>
<evidence type="ECO:0000256" key="4">
    <source>
        <dbReference type="SAM" id="SignalP"/>
    </source>
</evidence>
<dbReference type="PRINTS" id="PR00834">
    <property type="entry name" value="PROTEASES2C"/>
</dbReference>
<feature type="chain" id="PRO_5026735777" description="Serine protease" evidence="4">
    <location>
        <begin position="35"/>
        <end position="640"/>
    </location>
</feature>
<dbReference type="KEGG" id="ftj:FTUN_4707"/>
<feature type="signal peptide" evidence="4">
    <location>
        <begin position="1"/>
        <end position="34"/>
    </location>
</feature>
<dbReference type="InterPro" id="IPR001940">
    <property type="entry name" value="Peptidase_S1C"/>
</dbReference>
<dbReference type="PANTHER" id="PTHR43343">
    <property type="entry name" value="PEPTIDASE S12"/>
    <property type="match status" value="1"/>
</dbReference>
<dbReference type="InterPro" id="IPR009003">
    <property type="entry name" value="Peptidase_S1_PA"/>
</dbReference>
<keyword evidence="4" id="KW-0732">Signal</keyword>
<sequence length="640" mass="68391">MLKRCARVSRPAVLGRLLGLVTLALVTWGTAAAAADTKIDPAALKKVKAATVHIRVTFADGDVSEGSGFATRLRGLVVTNAHVVGMLDNDSPRPTKIEVTFNSGEANSKTIQSKIGYVDGEADLALLMVPSKDFKEYPDLLPVGYSAQLTETQDVFVVGFPLGKQAGPNVSVTATSVTSLRKEGGAIKRVQVGGGMHPGNSGGPLVDKDGKVVGVAVSGFAGTQVHLAIPTEQMNGIFNGRIKNPVFDVPYRDGDKIKVPVRFEKADPLNLMKTIAVETWVGKPGPNRPEGNKAPPPLPDDSPITTTELKPDAKGVYAGELELDGTKDPKMAYWLRYKVGRGGDQTIWYPGSVLASRLGTPVDRKPVAIKYEPPLNKTDSVLLTSDASFRIREADGDDHTLSMVLKGTLKETVTDQTKDGKWRKRVTYEGLNTTATVDQKPITGAERLTKALADITLLASEIDVAKDGTVARNLADFSKVPQASRGPLALASDQVQQSLDSLALPLPPKEVAPQATWQGKQFYELGALGYTVPATAEVTYTYEGFYVGRTGRPIAVVTFKGPLQRVAPPKPKKGARPGKEPTLNGRVEGKIELFADTGVFLSANERVRAELDLDFDGKPAKAIGVLNVQATRLGPPPPKK</sequence>
<protein>
    <recommendedName>
        <fullName evidence="7">Serine protease</fullName>
    </recommendedName>
</protein>
<dbReference type="PANTHER" id="PTHR43343:SF3">
    <property type="entry name" value="PROTEASE DO-LIKE 8, CHLOROPLASTIC"/>
    <property type="match status" value="1"/>
</dbReference>
<organism evidence="5 6">
    <name type="scientific">Frigoriglobus tundricola</name>
    <dbReference type="NCBI Taxonomy" id="2774151"/>
    <lineage>
        <taxon>Bacteria</taxon>
        <taxon>Pseudomonadati</taxon>
        <taxon>Planctomycetota</taxon>
        <taxon>Planctomycetia</taxon>
        <taxon>Gemmatales</taxon>
        <taxon>Gemmataceae</taxon>
        <taxon>Frigoriglobus</taxon>
    </lineage>
</organism>
<evidence type="ECO:0000256" key="3">
    <source>
        <dbReference type="SAM" id="MobiDB-lite"/>
    </source>
</evidence>
<evidence type="ECO:0000256" key="1">
    <source>
        <dbReference type="ARBA" id="ARBA00022670"/>
    </source>
</evidence>
<dbReference type="InterPro" id="IPR051201">
    <property type="entry name" value="Chloro_Bact_Ser_Proteases"/>
</dbReference>
<dbReference type="RefSeq" id="WP_171472580.1">
    <property type="nucleotide sequence ID" value="NZ_CP053452.2"/>
</dbReference>
<dbReference type="Gene3D" id="2.40.10.120">
    <property type="match status" value="1"/>
</dbReference>
<dbReference type="GO" id="GO:0006508">
    <property type="term" value="P:proteolysis"/>
    <property type="evidence" value="ECO:0007669"/>
    <property type="project" value="UniProtKB-KW"/>
</dbReference>
<dbReference type="EMBL" id="CP053452">
    <property type="protein sequence ID" value="QJW97142.1"/>
    <property type="molecule type" value="Genomic_DNA"/>
</dbReference>
<keyword evidence="6" id="KW-1185">Reference proteome</keyword>
<dbReference type="AlphaFoldDB" id="A0A6M5YW49"/>
<dbReference type="SUPFAM" id="SSF50494">
    <property type="entry name" value="Trypsin-like serine proteases"/>
    <property type="match status" value="1"/>
</dbReference>
<evidence type="ECO:0000313" key="6">
    <source>
        <dbReference type="Proteomes" id="UP000503447"/>
    </source>
</evidence>
<reference evidence="6" key="1">
    <citation type="submission" date="2020-05" db="EMBL/GenBank/DDBJ databases">
        <title>Frigoriglobus tundricola gen. nov., sp. nov., a psychrotolerant cellulolytic planctomycete of the family Gemmataceae with two divergent copies of 16S rRNA gene.</title>
        <authorList>
            <person name="Kulichevskaya I.S."/>
            <person name="Ivanova A.A."/>
            <person name="Naumoff D.G."/>
            <person name="Beletsky A.V."/>
            <person name="Rijpstra W.I.C."/>
            <person name="Sinninghe Damste J.S."/>
            <person name="Mardanov A.V."/>
            <person name="Ravin N.V."/>
            <person name="Dedysh S.N."/>
        </authorList>
    </citation>
    <scope>NUCLEOTIDE SEQUENCE [LARGE SCALE GENOMIC DNA]</scope>
    <source>
        <strain evidence="6">PL17</strain>
    </source>
</reference>
<feature type="region of interest" description="Disordered" evidence="3">
    <location>
        <begin position="281"/>
        <end position="311"/>
    </location>
</feature>
<dbReference type="GO" id="GO:0004252">
    <property type="term" value="F:serine-type endopeptidase activity"/>
    <property type="evidence" value="ECO:0007669"/>
    <property type="project" value="InterPro"/>
</dbReference>
<proteinExistence type="predicted"/>
<evidence type="ECO:0008006" key="7">
    <source>
        <dbReference type="Google" id="ProtNLM"/>
    </source>
</evidence>
<accession>A0A6M5YW49</accession>
<name>A0A6M5YW49_9BACT</name>
<dbReference type="Pfam" id="PF13365">
    <property type="entry name" value="Trypsin_2"/>
    <property type="match status" value="1"/>
</dbReference>
<dbReference type="Proteomes" id="UP000503447">
    <property type="component" value="Chromosome"/>
</dbReference>
<evidence type="ECO:0000313" key="5">
    <source>
        <dbReference type="EMBL" id="QJW97142.1"/>
    </source>
</evidence>